<feature type="compositionally biased region" description="Basic and acidic residues" evidence="6">
    <location>
        <begin position="168"/>
        <end position="190"/>
    </location>
</feature>
<protein>
    <recommendedName>
        <fullName evidence="5">Segregation and condensation protein B</fullName>
    </recommendedName>
</protein>
<name>A0A934TZI4_9FIRM</name>
<keyword evidence="2 5" id="KW-0132">Cell division</keyword>
<dbReference type="GO" id="GO:0005737">
    <property type="term" value="C:cytoplasm"/>
    <property type="evidence" value="ECO:0007669"/>
    <property type="project" value="UniProtKB-SubCell"/>
</dbReference>
<comment type="subunit">
    <text evidence="5">Homodimer. Homodimerization may be required to stabilize the binding of ScpA to the Smc head domains. Component of a cohesin-like complex composed of ScpA, ScpB and the Smc homodimer, in which ScpA and ScpB bind to the head domain of Smc. The presence of the three proteins is required for the association of the complex with DNA.</text>
</comment>
<feature type="compositionally biased region" description="Polar residues" evidence="6">
    <location>
        <begin position="192"/>
        <end position="207"/>
    </location>
</feature>
<dbReference type="Proteomes" id="UP000633365">
    <property type="component" value="Unassembled WGS sequence"/>
</dbReference>
<dbReference type="InterPro" id="IPR005234">
    <property type="entry name" value="ScpB_csome_segregation"/>
</dbReference>
<keyword evidence="1 5" id="KW-0963">Cytoplasm</keyword>
<gene>
    <name evidence="5 7" type="primary">scpB</name>
    <name evidence="7" type="ORF">JKK62_03460</name>
</gene>
<dbReference type="GO" id="GO:0051301">
    <property type="term" value="P:cell division"/>
    <property type="evidence" value="ECO:0007669"/>
    <property type="project" value="UniProtKB-KW"/>
</dbReference>
<accession>A0A934TZI4</accession>
<evidence type="ECO:0000256" key="1">
    <source>
        <dbReference type="ARBA" id="ARBA00022490"/>
    </source>
</evidence>
<evidence type="ECO:0000313" key="7">
    <source>
        <dbReference type="EMBL" id="MBK6087718.1"/>
    </source>
</evidence>
<feature type="region of interest" description="Disordered" evidence="6">
    <location>
        <begin position="164"/>
        <end position="208"/>
    </location>
</feature>
<comment type="caution">
    <text evidence="7">The sequence shown here is derived from an EMBL/GenBank/DDBJ whole genome shotgun (WGS) entry which is preliminary data.</text>
</comment>
<evidence type="ECO:0000256" key="5">
    <source>
        <dbReference type="HAMAP-Rule" id="MF_01804"/>
    </source>
</evidence>
<dbReference type="PIRSF" id="PIRSF019345">
    <property type="entry name" value="ScpB"/>
    <property type="match status" value="1"/>
</dbReference>
<reference evidence="7" key="1">
    <citation type="submission" date="2021-01" db="EMBL/GenBank/DDBJ databases">
        <title>Genome public.</title>
        <authorList>
            <person name="Liu C."/>
            <person name="Sun Q."/>
        </authorList>
    </citation>
    <scope>NUCLEOTIDE SEQUENCE</scope>
    <source>
        <strain evidence="7">M6</strain>
    </source>
</reference>
<evidence type="ECO:0000256" key="4">
    <source>
        <dbReference type="ARBA" id="ARBA00023306"/>
    </source>
</evidence>
<dbReference type="HAMAP" id="MF_01804">
    <property type="entry name" value="ScpB"/>
    <property type="match status" value="1"/>
</dbReference>
<dbReference type="InterPro" id="IPR036388">
    <property type="entry name" value="WH-like_DNA-bd_sf"/>
</dbReference>
<proteinExistence type="inferred from homology"/>
<dbReference type="Gene3D" id="1.10.10.10">
    <property type="entry name" value="Winged helix-like DNA-binding domain superfamily/Winged helix DNA-binding domain"/>
    <property type="match status" value="2"/>
</dbReference>
<dbReference type="PANTHER" id="PTHR34298">
    <property type="entry name" value="SEGREGATION AND CONDENSATION PROTEIN B"/>
    <property type="match status" value="1"/>
</dbReference>
<evidence type="ECO:0000256" key="6">
    <source>
        <dbReference type="SAM" id="MobiDB-lite"/>
    </source>
</evidence>
<dbReference type="SUPFAM" id="SSF46785">
    <property type="entry name" value="Winged helix' DNA-binding domain"/>
    <property type="match status" value="2"/>
</dbReference>
<dbReference type="Pfam" id="PF04079">
    <property type="entry name" value="SMC_ScpB"/>
    <property type="match status" value="1"/>
</dbReference>
<evidence type="ECO:0000256" key="3">
    <source>
        <dbReference type="ARBA" id="ARBA00022829"/>
    </source>
</evidence>
<dbReference type="GO" id="GO:0006260">
    <property type="term" value="P:DNA replication"/>
    <property type="evidence" value="ECO:0007669"/>
    <property type="project" value="UniProtKB-UniRule"/>
</dbReference>
<dbReference type="AlphaFoldDB" id="A0A934TZI4"/>
<dbReference type="GO" id="GO:0051304">
    <property type="term" value="P:chromosome separation"/>
    <property type="evidence" value="ECO:0007669"/>
    <property type="project" value="InterPro"/>
</dbReference>
<organism evidence="7 8">
    <name type="scientific">Ruminococcus difficilis</name>
    <dbReference type="NCBI Taxonomy" id="2763069"/>
    <lineage>
        <taxon>Bacteria</taxon>
        <taxon>Bacillati</taxon>
        <taxon>Bacillota</taxon>
        <taxon>Clostridia</taxon>
        <taxon>Eubacteriales</taxon>
        <taxon>Oscillospiraceae</taxon>
        <taxon>Ruminococcus</taxon>
    </lineage>
</organism>
<sequence length="220" mass="24375">MTEKEYRSSIEAILFAAGDPVDIKRLSEALEIPESAVKTQMDILIGEYAELERGITIIQLNDSYQMVSVKQFAPQVRKAMDLRRNIPLSQAAMEVLAVIAYNQPVTKSFVEQVRGVDCSGVIGSLTTKGLIEEKGRLELPGRPLLYGTTDHFLRCFSIRSLDELPPIPKDEDKGDRGKQLSIFENEKEAENGETSQPDETNDDTVTGTVEEIVAEAVEGK</sequence>
<dbReference type="PANTHER" id="PTHR34298:SF2">
    <property type="entry name" value="SEGREGATION AND CONDENSATION PROTEIN B"/>
    <property type="match status" value="1"/>
</dbReference>
<keyword evidence="3 5" id="KW-0159">Chromosome partition</keyword>
<keyword evidence="4 5" id="KW-0131">Cell cycle</keyword>
<dbReference type="InterPro" id="IPR036390">
    <property type="entry name" value="WH_DNA-bd_sf"/>
</dbReference>
<dbReference type="RefSeq" id="WP_186833500.1">
    <property type="nucleotide sequence ID" value="NZ_JAEQMG010000041.1"/>
</dbReference>
<evidence type="ECO:0000256" key="2">
    <source>
        <dbReference type="ARBA" id="ARBA00022618"/>
    </source>
</evidence>
<evidence type="ECO:0000313" key="8">
    <source>
        <dbReference type="Proteomes" id="UP000633365"/>
    </source>
</evidence>
<comment type="function">
    <text evidence="5">Participates in chromosomal partition during cell division. May act via the formation of a condensin-like complex containing Smc and ScpA that pull DNA away from mid-cell into both cell halves.</text>
</comment>
<dbReference type="NCBIfam" id="TIGR00281">
    <property type="entry name" value="SMC-Scp complex subunit ScpB"/>
    <property type="match status" value="1"/>
</dbReference>
<comment type="similarity">
    <text evidence="5">Belongs to the ScpB family.</text>
</comment>
<keyword evidence="8" id="KW-1185">Reference proteome</keyword>
<comment type="subcellular location">
    <subcellularLocation>
        <location evidence="5">Cytoplasm</location>
    </subcellularLocation>
    <text evidence="5">Associated with two foci at the outer edges of the nucleoid region in young cells, and at four foci within both cell halves in older cells.</text>
</comment>
<dbReference type="EMBL" id="JAEQMG010000041">
    <property type="protein sequence ID" value="MBK6087718.1"/>
    <property type="molecule type" value="Genomic_DNA"/>
</dbReference>